<protein>
    <recommendedName>
        <fullName evidence="1">Polymerase/histidinol phosphatase N-terminal domain-containing protein</fullName>
    </recommendedName>
</protein>
<dbReference type="EMBL" id="VFOZ01000001">
    <property type="protein sequence ID" value="TQM00389.1"/>
    <property type="molecule type" value="Genomic_DNA"/>
</dbReference>
<dbReference type="SUPFAM" id="SSF89550">
    <property type="entry name" value="PHP domain-like"/>
    <property type="match status" value="1"/>
</dbReference>
<dbReference type="Proteomes" id="UP000316096">
    <property type="component" value="Unassembled WGS sequence"/>
</dbReference>
<dbReference type="Pfam" id="PF02811">
    <property type="entry name" value="PHP"/>
    <property type="match status" value="1"/>
</dbReference>
<sequence>MRRVRVDCHLHTVHSGDAVTTVERLAARVREERLDVVCVTDHHTLAGAREALAREIGARVVVGEEIRTHAGEIIGLFLTERVPYVLPLEEAAGRVRAQGGLVYAPHPFDASRTSLGAEGLERLRAMGALDVVEVFNAKMAEEEDNRRAERFAAGHDLPGAAGSDAHDPYGIGAAYVEMPDFDGPHDFAAALREGRVHGEFRDHAAYPAGPRT</sequence>
<dbReference type="Pfam" id="PF13263">
    <property type="entry name" value="PHP_C"/>
    <property type="match status" value="1"/>
</dbReference>
<dbReference type="InterPro" id="IPR052018">
    <property type="entry name" value="PHP_domain"/>
</dbReference>
<keyword evidence="3" id="KW-1185">Reference proteome</keyword>
<dbReference type="NCBIfam" id="NF038032">
    <property type="entry name" value="CehA_McbA_metalo"/>
    <property type="match status" value="1"/>
</dbReference>
<reference evidence="2 3" key="1">
    <citation type="submission" date="2019-06" db="EMBL/GenBank/DDBJ databases">
        <title>Sequencing the genomes of 1000 actinobacteria strains.</title>
        <authorList>
            <person name="Klenk H.-P."/>
        </authorList>
    </citation>
    <scope>NUCLEOTIDE SEQUENCE [LARGE SCALE GENOMIC DNA]</scope>
    <source>
        <strain evidence="2 3">DSM 102200</strain>
    </source>
</reference>
<evidence type="ECO:0000313" key="3">
    <source>
        <dbReference type="Proteomes" id="UP000316096"/>
    </source>
</evidence>
<dbReference type="CDD" id="cd07432">
    <property type="entry name" value="PHP_HisPPase"/>
    <property type="match status" value="1"/>
</dbReference>
<dbReference type="InterPro" id="IPR004013">
    <property type="entry name" value="PHP_dom"/>
</dbReference>
<comment type="caution">
    <text evidence="2">The sequence shown here is derived from an EMBL/GenBank/DDBJ whole genome shotgun (WGS) entry which is preliminary data.</text>
</comment>
<gene>
    <name evidence="2" type="ORF">FB559_6101</name>
</gene>
<name>A0A543CTM5_9ACTN</name>
<dbReference type="GO" id="GO:0004534">
    <property type="term" value="F:5'-3' RNA exonuclease activity"/>
    <property type="evidence" value="ECO:0007669"/>
    <property type="project" value="TreeGrafter"/>
</dbReference>
<evidence type="ECO:0000313" key="2">
    <source>
        <dbReference type="EMBL" id="TQM00389.1"/>
    </source>
</evidence>
<proteinExistence type="predicted"/>
<dbReference type="InterPro" id="IPR016195">
    <property type="entry name" value="Pol/histidinol_Pase-like"/>
</dbReference>
<dbReference type="InterPro" id="IPR003141">
    <property type="entry name" value="Pol/His_phosphatase_N"/>
</dbReference>
<dbReference type="AlphaFoldDB" id="A0A543CTM5"/>
<dbReference type="SMART" id="SM00481">
    <property type="entry name" value="POLIIIAc"/>
    <property type="match status" value="1"/>
</dbReference>
<evidence type="ECO:0000259" key="1">
    <source>
        <dbReference type="SMART" id="SM00481"/>
    </source>
</evidence>
<organism evidence="2 3">
    <name type="scientific">Actinoallomurus bryophytorum</name>
    <dbReference type="NCBI Taxonomy" id="1490222"/>
    <lineage>
        <taxon>Bacteria</taxon>
        <taxon>Bacillati</taxon>
        <taxon>Actinomycetota</taxon>
        <taxon>Actinomycetes</taxon>
        <taxon>Streptosporangiales</taxon>
        <taxon>Thermomonosporaceae</taxon>
        <taxon>Actinoallomurus</taxon>
    </lineage>
</organism>
<feature type="domain" description="Polymerase/histidinol phosphatase N-terminal" evidence="1">
    <location>
        <begin position="6"/>
        <end position="70"/>
    </location>
</feature>
<accession>A0A543CTM5</accession>
<dbReference type="PANTHER" id="PTHR42924:SF3">
    <property type="entry name" value="POLYMERASE_HISTIDINOL PHOSPHATASE N-TERMINAL DOMAIN-CONTAINING PROTEIN"/>
    <property type="match status" value="1"/>
</dbReference>
<dbReference type="PANTHER" id="PTHR42924">
    <property type="entry name" value="EXONUCLEASE"/>
    <property type="match status" value="1"/>
</dbReference>
<dbReference type="GO" id="GO:0035312">
    <property type="term" value="F:5'-3' DNA exonuclease activity"/>
    <property type="evidence" value="ECO:0007669"/>
    <property type="project" value="TreeGrafter"/>
</dbReference>
<dbReference type="Gene3D" id="3.20.20.140">
    <property type="entry name" value="Metal-dependent hydrolases"/>
    <property type="match status" value="1"/>
</dbReference>